<reference evidence="3" key="1">
    <citation type="submission" date="2017-08" db="EMBL/GenBank/DDBJ databases">
        <title>Genome sequence of Candidatus Hamiltonella defensa from Acyrthosiphon pisum strain MI47.</title>
        <authorList>
            <person name="Patel V.A."/>
            <person name="Chevignon G."/>
            <person name="Russell J.A."/>
            <person name="Oliver K.M."/>
        </authorList>
    </citation>
    <scope>NUCLEOTIDE SEQUENCE</scope>
    <source>
        <strain evidence="3">MI47</strain>
    </source>
</reference>
<accession>A0AAC9VKU4</accession>
<dbReference type="GO" id="GO:0006402">
    <property type="term" value="P:mRNA catabolic process"/>
    <property type="evidence" value="ECO:0007669"/>
    <property type="project" value="TreeGrafter"/>
</dbReference>
<dbReference type="InterPro" id="IPR004386">
    <property type="entry name" value="Toxin_YafQ-like"/>
</dbReference>
<dbReference type="Proteomes" id="UP000792865">
    <property type="component" value="Chromosome"/>
</dbReference>
<dbReference type="GO" id="GO:0006415">
    <property type="term" value="P:translational termination"/>
    <property type="evidence" value="ECO:0007669"/>
    <property type="project" value="TreeGrafter"/>
</dbReference>
<dbReference type="AlphaFoldDB" id="A0AAC9VKU4"/>
<organism evidence="3 4">
    <name type="scientific">Candidatus Williamhamiltonella defendens</name>
    <dbReference type="NCBI Taxonomy" id="138072"/>
    <lineage>
        <taxon>Bacteria</taxon>
        <taxon>Pseudomonadati</taxon>
        <taxon>Pseudomonadota</taxon>
        <taxon>Gammaproteobacteria</taxon>
        <taxon>Enterobacterales</taxon>
        <taxon>Enterobacteriaceae</taxon>
        <taxon>aphid secondary symbionts</taxon>
        <taxon>Candidatus Williamhamiltonella</taxon>
    </lineage>
</organism>
<dbReference type="EMBL" id="CP022932">
    <property type="protein sequence ID" value="ASV33877.1"/>
    <property type="molecule type" value="Genomic_DNA"/>
</dbReference>
<feature type="active site" description="Proton donor" evidence="2">
    <location>
        <position position="88"/>
    </location>
</feature>
<evidence type="ECO:0000256" key="2">
    <source>
        <dbReference type="PIRSR" id="PIRSR006156-1"/>
    </source>
</evidence>
<dbReference type="PANTHER" id="PTHR40588:SF1">
    <property type="entry name" value="MRNA INTERFERASE TOXIN YAFQ"/>
    <property type="match status" value="1"/>
</dbReference>
<name>A0AAC9VKU4_9ENTR</name>
<dbReference type="InterPro" id="IPR035093">
    <property type="entry name" value="RelE/ParE_toxin_dom_sf"/>
</dbReference>
<gene>
    <name evidence="3" type="ORF">CJJ18_07645</name>
</gene>
<dbReference type="PIRSF" id="PIRSF006156">
    <property type="entry name" value="YafQ"/>
    <property type="match status" value="1"/>
</dbReference>
<dbReference type="PANTHER" id="PTHR40588">
    <property type="entry name" value="MRNA INTERFERASE TOXIN YAFQ"/>
    <property type="match status" value="1"/>
</dbReference>
<dbReference type="GO" id="GO:0004521">
    <property type="term" value="F:RNA endonuclease activity"/>
    <property type="evidence" value="ECO:0007669"/>
    <property type="project" value="TreeGrafter"/>
</dbReference>
<dbReference type="SUPFAM" id="SSF143011">
    <property type="entry name" value="RelE-like"/>
    <property type="match status" value="1"/>
</dbReference>
<sequence length="93" mass="10852">MRIIKQTSQFKRDLKREKTGRYRATLNIELITVLSNLAQDQQLASRYFDHPLKGKLEGFRDCHIKPDLVLIYEKPDDDTLNLIRLGSHSELAL</sequence>
<dbReference type="InterPro" id="IPR007712">
    <property type="entry name" value="RelE/ParE_toxin"/>
</dbReference>
<dbReference type="Gene3D" id="3.30.2310.20">
    <property type="entry name" value="RelE-like"/>
    <property type="match status" value="1"/>
</dbReference>
<evidence type="ECO:0000256" key="1">
    <source>
        <dbReference type="ARBA" id="ARBA00022649"/>
    </source>
</evidence>
<dbReference type="Pfam" id="PF15738">
    <property type="entry name" value="YafQ_toxin"/>
    <property type="match status" value="1"/>
</dbReference>
<dbReference type="RefSeq" id="WP_095034489.1">
    <property type="nucleotide sequence ID" value="NZ_CAWNYN010000001.1"/>
</dbReference>
<evidence type="ECO:0000313" key="3">
    <source>
        <dbReference type="EMBL" id="ASV33877.1"/>
    </source>
</evidence>
<dbReference type="NCBIfam" id="TIGR02385">
    <property type="entry name" value="RelE_StbE"/>
    <property type="match status" value="1"/>
</dbReference>
<proteinExistence type="predicted"/>
<keyword evidence="1" id="KW-1277">Toxin-antitoxin system</keyword>
<protein>
    <submittedName>
        <fullName evidence="3">Type II toxin-antitoxin system mRNA interferase toxin, RelE/StbE family</fullName>
    </submittedName>
</protein>
<evidence type="ECO:0000313" key="4">
    <source>
        <dbReference type="Proteomes" id="UP000792865"/>
    </source>
</evidence>